<keyword evidence="1" id="KW-0808">Transferase</keyword>
<sequence>MQQYIGIDVGGTHVKYGVINSDGEELTHHQFDTPEDASTFTRKWQDVVARCQQDYDIAAIGVSFPGHINPHNGHAAKAGALAYLDDVNLMELFSGLTDLPLVVENDANCAALGEMWRGAGQHYDNLVCITIGTGIGGGIIVGRELYRGAHFHAGEFGVMPVGNNGESMHKIASTSGLMASCRQALALPAEEMPPADVIFERMATDVHLREAVNDWARYLSRGVYSVISMFDPGVVLIGGGISEQEKLYPLLTPAS</sequence>
<dbReference type="EMBL" id="UGXS01000004">
    <property type="protein sequence ID" value="SUH12713.1"/>
    <property type="molecule type" value="Genomic_DNA"/>
</dbReference>
<evidence type="ECO:0000313" key="2">
    <source>
        <dbReference type="Proteomes" id="UP000255509"/>
    </source>
</evidence>
<dbReference type="InterPro" id="IPR000600">
    <property type="entry name" value="ROK"/>
</dbReference>
<keyword evidence="1" id="KW-0418">Kinase</keyword>
<dbReference type="SUPFAM" id="SSF53067">
    <property type="entry name" value="Actin-like ATPase domain"/>
    <property type="match status" value="1"/>
</dbReference>
<dbReference type="PANTHER" id="PTHR18964:SF165">
    <property type="entry name" value="BETA-GLUCOSIDE KINASE"/>
    <property type="match status" value="1"/>
</dbReference>
<accession>A0A379W181</accession>
<dbReference type="EC" id="2.7.1.85" evidence="1"/>
<dbReference type="GO" id="GO:0047700">
    <property type="term" value="F:beta-glucoside kinase activity"/>
    <property type="evidence" value="ECO:0007669"/>
    <property type="project" value="UniProtKB-EC"/>
</dbReference>
<evidence type="ECO:0000313" key="1">
    <source>
        <dbReference type="EMBL" id="SUH12713.1"/>
    </source>
</evidence>
<dbReference type="PANTHER" id="PTHR18964">
    <property type="entry name" value="ROK (REPRESSOR, ORF, KINASE) FAMILY"/>
    <property type="match status" value="1"/>
</dbReference>
<gene>
    <name evidence="1" type="primary">bglK</name>
    <name evidence="1" type="ORF">NCTC8258_00323</name>
</gene>
<name>A0A379W181_SALET</name>
<dbReference type="Gene3D" id="3.30.420.40">
    <property type="match status" value="2"/>
</dbReference>
<reference evidence="1 2" key="1">
    <citation type="submission" date="2018-06" db="EMBL/GenBank/DDBJ databases">
        <authorList>
            <consortium name="Pathogen Informatics"/>
            <person name="Doyle S."/>
        </authorList>
    </citation>
    <scope>NUCLEOTIDE SEQUENCE [LARGE SCALE GENOMIC DNA]</scope>
    <source>
        <strain evidence="1 2">NCTC8258</strain>
    </source>
</reference>
<organism evidence="1 2">
    <name type="scientific">Salmonella enterica I</name>
    <dbReference type="NCBI Taxonomy" id="59201"/>
    <lineage>
        <taxon>Bacteria</taxon>
        <taxon>Pseudomonadati</taxon>
        <taxon>Pseudomonadota</taxon>
        <taxon>Gammaproteobacteria</taxon>
        <taxon>Enterobacterales</taxon>
        <taxon>Enterobacteriaceae</taxon>
        <taxon>Salmonella</taxon>
    </lineage>
</organism>
<dbReference type="Pfam" id="PF00480">
    <property type="entry name" value="ROK"/>
    <property type="match status" value="1"/>
</dbReference>
<protein>
    <submittedName>
        <fullName evidence="1">Sugar kinase</fullName>
        <ecNumber evidence="1">2.7.1.85</ecNumber>
    </submittedName>
</protein>
<dbReference type="InterPro" id="IPR043129">
    <property type="entry name" value="ATPase_NBD"/>
</dbReference>
<dbReference type="Proteomes" id="UP000255509">
    <property type="component" value="Unassembled WGS sequence"/>
</dbReference>
<dbReference type="AlphaFoldDB" id="A0A379W181"/>
<proteinExistence type="predicted"/>